<dbReference type="InterPro" id="IPR011011">
    <property type="entry name" value="Znf_FYVE_PHD"/>
</dbReference>
<keyword evidence="1" id="KW-1185">Reference proteome</keyword>
<sequence length="323" mass="37537">MHDIFCESNFDKDILKYSNSELMWIRRQLYRALFLDEENHKFLIKQEVFLKKLIMDEYKKKRDENKVNSGTENQNAMKKSVSTVSLFSNSSETSIISSISLLVFSSIVCQSCSKLLGRLINRGESCKKCKMVICKNCSYTFDWYNGKCLYCIECFAETYLNVIKYGLQPKIQNKNIQMGGAEVRKKLIIKIDNELERRFTERSEEISNFRNAFERQLKIEERCNKIRNGPIKSSNLLSVPTITLSRTDDTPEDIQSTSKKQTLFIGDSLRRYSCQGTSDDIYDIIMGNNFLSNKLEEDVNDTNNTTTTSTIHNDHNYLKGKYK</sequence>
<reference evidence="2" key="1">
    <citation type="submission" date="2017-02" db="UniProtKB">
        <authorList>
            <consortium name="WormBaseParasite"/>
        </authorList>
    </citation>
    <scope>IDENTIFICATION</scope>
</reference>
<protein>
    <submittedName>
        <fullName evidence="2">RabBD domain-containing protein</fullName>
    </submittedName>
</protein>
<dbReference type="Proteomes" id="UP000046392">
    <property type="component" value="Unplaced"/>
</dbReference>
<proteinExistence type="predicted"/>
<name>A0A0N5CFT8_STREA</name>
<dbReference type="AlphaFoldDB" id="A0A0N5CFT8"/>
<dbReference type="WBParaSite" id="SPAL_0001672100.1">
    <property type="protein sequence ID" value="SPAL_0001672100.1"/>
    <property type="gene ID" value="SPAL_0001672100"/>
</dbReference>
<dbReference type="Gene3D" id="3.30.40.10">
    <property type="entry name" value="Zinc/RING finger domain, C3HC4 (zinc finger)"/>
    <property type="match status" value="1"/>
</dbReference>
<accession>A0A0N5CFT8</accession>
<evidence type="ECO:0000313" key="1">
    <source>
        <dbReference type="Proteomes" id="UP000046392"/>
    </source>
</evidence>
<dbReference type="SUPFAM" id="SSF57903">
    <property type="entry name" value="FYVE/PHD zinc finger"/>
    <property type="match status" value="1"/>
</dbReference>
<evidence type="ECO:0000313" key="2">
    <source>
        <dbReference type="WBParaSite" id="SPAL_0001672100.1"/>
    </source>
</evidence>
<organism evidence="1 2">
    <name type="scientific">Strongyloides papillosus</name>
    <name type="common">Intestinal threadworm</name>
    <dbReference type="NCBI Taxonomy" id="174720"/>
    <lineage>
        <taxon>Eukaryota</taxon>
        <taxon>Metazoa</taxon>
        <taxon>Ecdysozoa</taxon>
        <taxon>Nematoda</taxon>
        <taxon>Chromadorea</taxon>
        <taxon>Rhabditida</taxon>
        <taxon>Tylenchina</taxon>
        <taxon>Panagrolaimomorpha</taxon>
        <taxon>Strongyloidoidea</taxon>
        <taxon>Strongyloididae</taxon>
        <taxon>Strongyloides</taxon>
    </lineage>
</organism>
<dbReference type="InterPro" id="IPR013083">
    <property type="entry name" value="Znf_RING/FYVE/PHD"/>
</dbReference>